<feature type="compositionally biased region" description="Basic residues" evidence="9">
    <location>
        <begin position="40"/>
        <end position="64"/>
    </location>
</feature>
<evidence type="ECO:0000313" key="12">
    <source>
        <dbReference type="Proteomes" id="UP000818624"/>
    </source>
</evidence>
<dbReference type="EC" id="2.7.11.2" evidence="11"/>
<feature type="compositionally biased region" description="Basic residues" evidence="9">
    <location>
        <begin position="72"/>
        <end position="81"/>
    </location>
</feature>
<dbReference type="Gene3D" id="3.30.200.20">
    <property type="entry name" value="Phosphorylase Kinase, domain 1"/>
    <property type="match status" value="1"/>
</dbReference>
<dbReference type="InterPro" id="IPR000719">
    <property type="entry name" value="Prot_kinase_dom"/>
</dbReference>
<feature type="compositionally biased region" description="Basic residues" evidence="9">
    <location>
        <begin position="11"/>
        <end position="24"/>
    </location>
</feature>
<organism evidence="11 12">
    <name type="scientific">Malassezia furfur</name>
    <name type="common">Pityriasis versicolor infection agent</name>
    <name type="synonym">Pityrosporum furfur</name>
    <dbReference type="NCBI Taxonomy" id="55194"/>
    <lineage>
        <taxon>Eukaryota</taxon>
        <taxon>Fungi</taxon>
        <taxon>Dikarya</taxon>
        <taxon>Basidiomycota</taxon>
        <taxon>Ustilaginomycotina</taxon>
        <taxon>Malasseziomycetes</taxon>
        <taxon>Malasseziales</taxon>
        <taxon>Malasseziaceae</taxon>
        <taxon>Malassezia</taxon>
    </lineage>
</organism>
<evidence type="ECO:0000256" key="7">
    <source>
        <dbReference type="PROSITE-ProRule" id="PRU10141"/>
    </source>
</evidence>
<dbReference type="SMART" id="SM00220">
    <property type="entry name" value="S_TKc"/>
    <property type="match status" value="1"/>
</dbReference>
<protein>
    <submittedName>
        <fullName evidence="11">[pyruvate dehydrogenase (Acetyl-transferring)] kinase</fullName>
        <ecNumber evidence="11">2.7.11.2</ecNumber>
    </submittedName>
</protein>
<keyword evidence="3 11" id="KW-0808">Transferase</keyword>
<sequence length="468" mass="52982">MHAQRTPGPSARRRRRRRRSRRSSSRAPTRGLRGGPLGGHLRRRRRSLQRRRRSRLRLCRRCSRRTPWSLTHRQHRRRRGGGRPGRLGRLPAPAGPPPGPPPKLLARTVRAPGQDTTASPETPPARRTPPPFAEHDEAYEIVSQVGEGTYGQVYKASAERTGSLVALKKIRMEAVKEGFPVTSMREIKLLQSLRHENVIRLQEIMTSRAGSVYMVFEYMEHDLNGVLVHPEVTFTDAHRKSLASQLLQGLAYLHRRAVLHRDLKGSNLLLNNAGTLKIADFGLARTYYKRHRGDYTNRVVTLWYRPPELLLGATQYGPEVDTWGAGCLFLELFTRHPLFQGHDEIHQLHVITQLLGPLSTSAWPSVETLPWFELMRMQDERTASDSDTPDAWAAIEANLSPAAVALARGLLAYDPAKRWTAAQALESPYFTTEEPRAEPPAAVLAALRGEWHEMQSKRARKKARHNAT</sequence>
<dbReference type="InterPro" id="IPR017441">
    <property type="entry name" value="Protein_kinase_ATP_BS"/>
</dbReference>
<dbReference type="Gene3D" id="1.10.510.10">
    <property type="entry name" value="Transferase(Phosphotransferase) domain 1"/>
    <property type="match status" value="1"/>
</dbReference>
<reference evidence="11 12" key="1">
    <citation type="journal article" date="2020" name="Elife">
        <title>Loss of centromere function drives karyotype evolution in closely related Malassezia species.</title>
        <authorList>
            <person name="Sankaranarayanan S.R."/>
            <person name="Ianiri G."/>
            <person name="Coelho M.A."/>
            <person name="Reza M.H."/>
            <person name="Thimmappa B.C."/>
            <person name="Ganguly P."/>
            <person name="Vadnala R.N."/>
            <person name="Sun S."/>
            <person name="Siddharthan R."/>
            <person name="Tellgren-Roth C."/>
            <person name="Dawson T.L."/>
            <person name="Heitman J."/>
            <person name="Sanyal K."/>
        </authorList>
    </citation>
    <scope>NUCLEOTIDE SEQUENCE [LARGE SCALE GENOMIC DNA]</scope>
    <source>
        <strain evidence="11">CBS14141</strain>
    </source>
</reference>
<keyword evidence="12" id="KW-1185">Reference proteome</keyword>
<evidence type="ECO:0000256" key="2">
    <source>
        <dbReference type="ARBA" id="ARBA00022527"/>
    </source>
</evidence>
<dbReference type="PROSITE" id="PS00107">
    <property type="entry name" value="PROTEIN_KINASE_ATP"/>
    <property type="match status" value="1"/>
</dbReference>
<feature type="compositionally biased region" description="Pro residues" evidence="9">
    <location>
        <begin position="93"/>
        <end position="103"/>
    </location>
</feature>
<dbReference type="CDD" id="cd07840">
    <property type="entry name" value="STKc_CDK9_like"/>
    <property type="match status" value="1"/>
</dbReference>
<dbReference type="Proteomes" id="UP000818624">
    <property type="component" value="Chromosome 3"/>
</dbReference>
<dbReference type="InterPro" id="IPR050108">
    <property type="entry name" value="CDK"/>
</dbReference>
<dbReference type="Pfam" id="PF00069">
    <property type="entry name" value="Pkinase"/>
    <property type="match status" value="1"/>
</dbReference>
<dbReference type="PANTHER" id="PTHR24056:SF546">
    <property type="entry name" value="CYCLIN-DEPENDENT KINASE 12"/>
    <property type="match status" value="1"/>
</dbReference>
<keyword evidence="4 7" id="KW-0547">Nucleotide-binding</keyword>
<feature type="domain" description="Protein kinase" evidence="10">
    <location>
        <begin position="139"/>
        <end position="430"/>
    </location>
</feature>
<dbReference type="PANTHER" id="PTHR24056">
    <property type="entry name" value="CELL DIVISION PROTEIN KINASE"/>
    <property type="match status" value="1"/>
</dbReference>
<feature type="binding site" evidence="7">
    <location>
        <position position="168"/>
    </location>
    <ligand>
        <name>ATP</name>
        <dbReference type="ChEBI" id="CHEBI:30616"/>
    </ligand>
</feature>
<evidence type="ECO:0000313" key="11">
    <source>
        <dbReference type="EMBL" id="WFD48849.1"/>
    </source>
</evidence>
<proteinExistence type="inferred from homology"/>
<accession>A0ABY8EV49</accession>
<gene>
    <name evidence="11" type="primary">CTK1</name>
    <name evidence="11" type="ORF">GLX27_003520</name>
</gene>
<name>A0ABY8EV49_MALFU</name>
<comment type="similarity">
    <text evidence="1">Belongs to the protein kinase superfamily. CMGC Ser/Thr protein kinase family. CDC2/CDKX subfamily.</text>
</comment>
<evidence type="ECO:0000256" key="4">
    <source>
        <dbReference type="ARBA" id="ARBA00022741"/>
    </source>
</evidence>
<dbReference type="PROSITE" id="PS00108">
    <property type="entry name" value="PROTEIN_KINASE_ST"/>
    <property type="match status" value="1"/>
</dbReference>
<feature type="compositionally biased region" description="Pro residues" evidence="9">
    <location>
        <begin position="121"/>
        <end position="130"/>
    </location>
</feature>
<keyword evidence="6 7" id="KW-0067">ATP-binding</keyword>
<dbReference type="SUPFAM" id="SSF56112">
    <property type="entry name" value="Protein kinase-like (PK-like)"/>
    <property type="match status" value="1"/>
</dbReference>
<dbReference type="EMBL" id="CP046236">
    <property type="protein sequence ID" value="WFD48849.1"/>
    <property type="molecule type" value="Genomic_DNA"/>
</dbReference>
<dbReference type="PROSITE" id="PS50011">
    <property type="entry name" value="PROTEIN_KINASE_DOM"/>
    <property type="match status" value="1"/>
</dbReference>
<evidence type="ECO:0000256" key="3">
    <source>
        <dbReference type="ARBA" id="ARBA00022679"/>
    </source>
</evidence>
<evidence type="ECO:0000259" key="10">
    <source>
        <dbReference type="PROSITE" id="PS50011"/>
    </source>
</evidence>
<feature type="region of interest" description="Disordered" evidence="9">
    <location>
        <begin position="1"/>
        <end position="130"/>
    </location>
</feature>
<dbReference type="InterPro" id="IPR011009">
    <property type="entry name" value="Kinase-like_dom_sf"/>
</dbReference>
<evidence type="ECO:0000256" key="5">
    <source>
        <dbReference type="ARBA" id="ARBA00022777"/>
    </source>
</evidence>
<evidence type="ECO:0000256" key="9">
    <source>
        <dbReference type="SAM" id="MobiDB-lite"/>
    </source>
</evidence>
<keyword evidence="2 8" id="KW-0723">Serine/threonine-protein kinase</keyword>
<evidence type="ECO:0000256" key="1">
    <source>
        <dbReference type="ARBA" id="ARBA00006485"/>
    </source>
</evidence>
<dbReference type="GO" id="GO:0004740">
    <property type="term" value="F:pyruvate dehydrogenase (acetyl-transferring) kinase activity"/>
    <property type="evidence" value="ECO:0007669"/>
    <property type="project" value="UniProtKB-EC"/>
</dbReference>
<dbReference type="InterPro" id="IPR008271">
    <property type="entry name" value="Ser/Thr_kinase_AS"/>
</dbReference>
<evidence type="ECO:0000256" key="6">
    <source>
        <dbReference type="ARBA" id="ARBA00022840"/>
    </source>
</evidence>
<feature type="compositionally biased region" description="Low complexity" evidence="9">
    <location>
        <begin position="1"/>
        <end position="10"/>
    </location>
</feature>
<keyword evidence="5 11" id="KW-0418">Kinase</keyword>
<evidence type="ECO:0000256" key="8">
    <source>
        <dbReference type="RuleBase" id="RU000304"/>
    </source>
</evidence>